<name>A0A225VL71_9STRA</name>
<evidence type="ECO:0000313" key="1">
    <source>
        <dbReference type="EMBL" id="OWZ05280.1"/>
    </source>
</evidence>
<gene>
    <name evidence="1" type="ORF">PHMEG_00022661</name>
</gene>
<protein>
    <submittedName>
        <fullName evidence="1">Uncharacterized protein</fullName>
    </submittedName>
</protein>
<dbReference type="OrthoDB" id="96442at2759"/>
<proteinExistence type="predicted"/>
<evidence type="ECO:0000313" key="2">
    <source>
        <dbReference type="Proteomes" id="UP000198211"/>
    </source>
</evidence>
<dbReference type="Proteomes" id="UP000198211">
    <property type="component" value="Unassembled WGS sequence"/>
</dbReference>
<reference evidence="2" key="1">
    <citation type="submission" date="2017-03" db="EMBL/GenBank/DDBJ databases">
        <title>Phytopthora megakarya and P. palmivora, two closely related causual agents of cacao black pod achieved similar genome size and gene model numbers by different mechanisms.</title>
        <authorList>
            <person name="Ali S."/>
            <person name="Shao J."/>
            <person name="Larry D.J."/>
            <person name="Kronmiller B."/>
            <person name="Shen D."/>
            <person name="Strem M.D."/>
            <person name="Melnick R.L."/>
            <person name="Guiltinan M.J."/>
            <person name="Tyler B.M."/>
            <person name="Meinhardt L.W."/>
            <person name="Bailey B.A."/>
        </authorList>
    </citation>
    <scope>NUCLEOTIDE SEQUENCE [LARGE SCALE GENOMIC DNA]</scope>
    <source>
        <strain evidence="2">zdho120</strain>
    </source>
</reference>
<dbReference type="EMBL" id="NBNE01004517">
    <property type="protein sequence ID" value="OWZ05280.1"/>
    <property type="molecule type" value="Genomic_DNA"/>
</dbReference>
<accession>A0A225VL71</accession>
<organism evidence="1 2">
    <name type="scientific">Phytophthora megakarya</name>
    <dbReference type="NCBI Taxonomy" id="4795"/>
    <lineage>
        <taxon>Eukaryota</taxon>
        <taxon>Sar</taxon>
        <taxon>Stramenopiles</taxon>
        <taxon>Oomycota</taxon>
        <taxon>Peronosporomycetes</taxon>
        <taxon>Peronosporales</taxon>
        <taxon>Peronosporaceae</taxon>
        <taxon>Phytophthora</taxon>
    </lineage>
</organism>
<sequence length="77" mass="8837">MYEGVFAAVSYFAIEYTSNWNFHLEDLGALIPVRLYTIVAIKRSFANAEVVRTTVVRQLPRLSPTTSHIFTLWFILA</sequence>
<comment type="caution">
    <text evidence="1">The sequence shown here is derived from an EMBL/GenBank/DDBJ whole genome shotgun (WGS) entry which is preliminary data.</text>
</comment>
<keyword evidence="2" id="KW-1185">Reference proteome</keyword>
<dbReference type="AlphaFoldDB" id="A0A225VL71"/>